<evidence type="ECO:0000259" key="3">
    <source>
        <dbReference type="PROSITE" id="PS51412"/>
    </source>
</evidence>
<dbReference type="PROSITE" id="PS51412">
    <property type="entry name" value="MACPF_2"/>
    <property type="match status" value="1"/>
</dbReference>
<evidence type="ECO:0000313" key="4">
    <source>
        <dbReference type="EMBL" id="KAK4503018.1"/>
    </source>
</evidence>
<comment type="caution">
    <text evidence="4">The sequence shown here is derived from an EMBL/GenBank/DDBJ whole genome shotgun (WGS) entry which is preliminary data.</text>
</comment>
<proteinExistence type="predicted"/>
<gene>
    <name evidence="4" type="ORF">PRZ48_006445</name>
</gene>
<protein>
    <recommendedName>
        <fullName evidence="3">MACPF domain-containing protein</fullName>
    </recommendedName>
</protein>
<evidence type="ECO:0000256" key="1">
    <source>
        <dbReference type="SAM" id="MobiDB-lite"/>
    </source>
</evidence>
<dbReference type="Proteomes" id="UP001305779">
    <property type="component" value="Unassembled WGS sequence"/>
</dbReference>
<dbReference type="EMBL" id="JAXOVC010000004">
    <property type="protein sequence ID" value="KAK4503018.1"/>
    <property type="molecule type" value="Genomic_DNA"/>
</dbReference>
<reference evidence="4 5" key="1">
    <citation type="journal article" date="2023" name="G3 (Bethesda)">
        <title>A chromosome-level genome assembly of Zasmidium syzygii isolated from banana leaves.</title>
        <authorList>
            <person name="van Westerhoven A.C."/>
            <person name="Mehrabi R."/>
            <person name="Talebi R."/>
            <person name="Steentjes M.B.F."/>
            <person name="Corcolon B."/>
            <person name="Chong P.A."/>
            <person name="Kema G.H.J."/>
            <person name="Seidl M.F."/>
        </authorList>
    </citation>
    <scope>NUCLEOTIDE SEQUENCE [LARGE SCALE GENOMIC DNA]</scope>
    <source>
        <strain evidence="4 5">P124</strain>
    </source>
</reference>
<dbReference type="Pfam" id="PF01823">
    <property type="entry name" value="MACPF"/>
    <property type="match status" value="1"/>
</dbReference>
<evidence type="ECO:0000313" key="5">
    <source>
        <dbReference type="Proteomes" id="UP001305779"/>
    </source>
</evidence>
<feature type="region of interest" description="Disordered" evidence="1">
    <location>
        <begin position="271"/>
        <end position="291"/>
    </location>
</feature>
<evidence type="ECO:0000256" key="2">
    <source>
        <dbReference type="SAM" id="SignalP"/>
    </source>
</evidence>
<accession>A0ABR0EQD1</accession>
<feature type="signal peptide" evidence="2">
    <location>
        <begin position="1"/>
        <end position="18"/>
    </location>
</feature>
<keyword evidence="5" id="KW-1185">Reference proteome</keyword>
<feature type="chain" id="PRO_5045711828" description="MACPF domain-containing protein" evidence="2">
    <location>
        <begin position="19"/>
        <end position="602"/>
    </location>
</feature>
<keyword evidence="2" id="KW-0732">Signal</keyword>
<name>A0ABR0EQD1_ZASCE</name>
<dbReference type="InterPro" id="IPR020864">
    <property type="entry name" value="MACPF"/>
</dbReference>
<feature type="domain" description="MACPF" evidence="3">
    <location>
        <begin position="31"/>
        <end position="377"/>
    </location>
</feature>
<organism evidence="4 5">
    <name type="scientific">Zasmidium cellare</name>
    <name type="common">Wine cellar mold</name>
    <name type="synonym">Racodium cellare</name>
    <dbReference type="NCBI Taxonomy" id="395010"/>
    <lineage>
        <taxon>Eukaryota</taxon>
        <taxon>Fungi</taxon>
        <taxon>Dikarya</taxon>
        <taxon>Ascomycota</taxon>
        <taxon>Pezizomycotina</taxon>
        <taxon>Dothideomycetes</taxon>
        <taxon>Dothideomycetidae</taxon>
        <taxon>Mycosphaerellales</taxon>
        <taxon>Mycosphaerellaceae</taxon>
        <taxon>Zasmidium</taxon>
    </lineage>
</organism>
<sequence length="602" mass="66251">MSYPSLLALAGLVLRASSELITITQHPSACSASYSTTYSTTTSTSTRRPLPGFDDVEVSGPRVPYNLDVQFGGVDATQALNNRNAKHPGLFRITGLNEDEYNYTTVTWSFGTTSYDEPFKIPYFLNFDWFQDFKSKSITGETKADYQSKLSVALGGNAAFDGFGVEMKETFDESDYVETYQKYASMYVRYERYTVSIIEDNLADLQTFLTPQALKVFSEQDPATIVNTFGTHYMRSATFGGVKRFASKLDVRDEGIQEQLHETLGFTVAETQSEGNETSGKKAPDSAGADFSLDTQTKRDIHNLMETSEIEVIGGTYVKGEDETWAFSLFRDPAITSLDLAPLSDLIANQTKAIAVKQEIDRRMSAAGVSSNALALVTFEDLIPQANDAGSGSHQRIASARTKHREGWGGLGHYALTGDGAYNWDPTKSQGLLISNVDKTRPIMATPTALNRVWGMRSRHGRSEHMGAYEMAGSDPDYVALSGFFLRSDSASTQDIPDIVMVHKNLTEPAGWGGALDWNDRHTGAHGRGQVTNVDYGTYDSATRIMHRGEDASGNAYPEAFFFHTRDDYGPPGYQALKLDFSQVKCLSNCWLGMDDCPPSPC</sequence>